<dbReference type="AlphaFoldDB" id="A0A820D397"/>
<protein>
    <submittedName>
        <fullName evidence="2">Uncharacterized protein</fullName>
    </submittedName>
</protein>
<gene>
    <name evidence="2" type="ORF">OKA104_LOCUS41846</name>
</gene>
<sequence length="161" mass="17752">LEPFSSAVTMSLLPIAVRWAQAFSFKSDFPPLSIPSNNKIHIEPIISSSEQDNLLDSDSIRSSDTLFDFNQTLASSLSSSSSELNLSLISQTIDDEDSLLLSALGNRESVTTDDDNNTSLSRTPTPTQTTSDNESVLYLRLQNELNIYPATLDSDLERIDY</sequence>
<evidence type="ECO:0000313" key="3">
    <source>
        <dbReference type="Proteomes" id="UP000663881"/>
    </source>
</evidence>
<comment type="caution">
    <text evidence="2">The sequence shown here is derived from an EMBL/GenBank/DDBJ whole genome shotgun (WGS) entry which is preliminary data.</text>
</comment>
<feature type="non-terminal residue" evidence="2">
    <location>
        <position position="1"/>
    </location>
</feature>
<dbReference type="Proteomes" id="UP000663881">
    <property type="component" value="Unassembled WGS sequence"/>
</dbReference>
<reference evidence="2" key="1">
    <citation type="submission" date="2021-02" db="EMBL/GenBank/DDBJ databases">
        <authorList>
            <person name="Nowell W R."/>
        </authorList>
    </citation>
    <scope>NUCLEOTIDE SEQUENCE</scope>
</reference>
<feature type="compositionally biased region" description="Polar residues" evidence="1">
    <location>
        <begin position="117"/>
        <end position="133"/>
    </location>
</feature>
<evidence type="ECO:0000256" key="1">
    <source>
        <dbReference type="SAM" id="MobiDB-lite"/>
    </source>
</evidence>
<feature type="region of interest" description="Disordered" evidence="1">
    <location>
        <begin position="110"/>
        <end position="133"/>
    </location>
</feature>
<accession>A0A820D397</accession>
<name>A0A820D397_9BILA</name>
<organism evidence="2 3">
    <name type="scientific">Adineta steineri</name>
    <dbReference type="NCBI Taxonomy" id="433720"/>
    <lineage>
        <taxon>Eukaryota</taxon>
        <taxon>Metazoa</taxon>
        <taxon>Spiralia</taxon>
        <taxon>Gnathifera</taxon>
        <taxon>Rotifera</taxon>
        <taxon>Eurotatoria</taxon>
        <taxon>Bdelloidea</taxon>
        <taxon>Adinetida</taxon>
        <taxon>Adinetidae</taxon>
        <taxon>Adineta</taxon>
    </lineage>
</organism>
<proteinExistence type="predicted"/>
<evidence type="ECO:0000313" key="2">
    <source>
        <dbReference type="EMBL" id="CAF4217254.1"/>
    </source>
</evidence>
<dbReference type="EMBL" id="CAJOAY010010166">
    <property type="protein sequence ID" value="CAF4217254.1"/>
    <property type="molecule type" value="Genomic_DNA"/>
</dbReference>